<evidence type="ECO:0000313" key="2">
    <source>
        <dbReference type="Proteomes" id="UP001500191"/>
    </source>
</evidence>
<dbReference type="Proteomes" id="UP001500191">
    <property type="component" value="Unassembled WGS sequence"/>
</dbReference>
<dbReference type="EMBL" id="BAAADB010000005">
    <property type="protein sequence ID" value="GAA0502769.1"/>
    <property type="molecule type" value="Genomic_DNA"/>
</dbReference>
<comment type="caution">
    <text evidence="1">The sequence shown here is derived from an EMBL/GenBank/DDBJ whole genome shotgun (WGS) entry which is preliminary data.</text>
</comment>
<reference evidence="2" key="1">
    <citation type="journal article" date="2019" name="Int. J. Syst. Evol. Microbiol.">
        <title>The Global Catalogue of Microorganisms (GCM) 10K type strain sequencing project: providing services to taxonomists for standard genome sequencing and annotation.</title>
        <authorList>
            <consortium name="The Broad Institute Genomics Platform"/>
            <consortium name="The Broad Institute Genome Sequencing Center for Infectious Disease"/>
            <person name="Wu L."/>
            <person name="Ma J."/>
        </authorList>
    </citation>
    <scope>NUCLEOTIDE SEQUENCE [LARGE SCALE GENOMIC DNA]</scope>
    <source>
        <strain evidence="2">JCM 14368</strain>
    </source>
</reference>
<organism evidence="1 2">
    <name type="scientific">Deinococcus depolymerans</name>
    <dbReference type="NCBI Taxonomy" id="392408"/>
    <lineage>
        <taxon>Bacteria</taxon>
        <taxon>Thermotogati</taxon>
        <taxon>Deinococcota</taxon>
        <taxon>Deinococci</taxon>
        <taxon>Deinococcales</taxon>
        <taxon>Deinococcaceae</taxon>
        <taxon>Deinococcus</taxon>
    </lineage>
</organism>
<sequence>MLALTKVPNLPSNVAIYNQHKKGVSTNATLTDQRALITQLALEMIDKLGADYAMANP</sequence>
<name>A0ABP3LLX7_9DEIO</name>
<accession>A0ABP3LLX7</accession>
<gene>
    <name evidence="1" type="ORF">GCM10008937_07990</name>
</gene>
<keyword evidence="2" id="KW-1185">Reference proteome</keyword>
<proteinExistence type="predicted"/>
<evidence type="ECO:0000313" key="1">
    <source>
        <dbReference type="EMBL" id="GAA0502769.1"/>
    </source>
</evidence>
<protein>
    <submittedName>
        <fullName evidence="1">Uncharacterized protein</fullName>
    </submittedName>
</protein>